<evidence type="ECO:0008006" key="3">
    <source>
        <dbReference type="Google" id="ProtNLM"/>
    </source>
</evidence>
<dbReference type="Gene3D" id="3.40.50.2000">
    <property type="entry name" value="Glycogen Phosphorylase B"/>
    <property type="match status" value="1"/>
</dbReference>
<reference evidence="2" key="1">
    <citation type="journal article" date="2019" name="Int. J. Syst. Evol. Microbiol.">
        <title>The Global Catalogue of Microorganisms (GCM) 10K type strain sequencing project: providing services to taxonomists for standard genome sequencing and annotation.</title>
        <authorList>
            <consortium name="The Broad Institute Genomics Platform"/>
            <consortium name="The Broad Institute Genome Sequencing Center for Infectious Disease"/>
            <person name="Wu L."/>
            <person name="Ma J."/>
        </authorList>
    </citation>
    <scope>NUCLEOTIDE SEQUENCE [LARGE SCALE GENOMIC DNA]</scope>
    <source>
        <strain evidence="2">KCTC 19466</strain>
    </source>
</reference>
<dbReference type="SUPFAM" id="SSF53756">
    <property type="entry name" value="UDP-Glycosyltransferase/glycogen phosphorylase"/>
    <property type="match status" value="1"/>
</dbReference>
<dbReference type="EMBL" id="BMXK01000012">
    <property type="protein sequence ID" value="GHD11804.1"/>
    <property type="molecule type" value="Genomic_DNA"/>
</dbReference>
<protein>
    <recommendedName>
        <fullName evidence="3">Glycosyltransferase family 1 protein</fullName>
    </recommendedName>
</protein>
<gene>
    <name evidence="1" type="ORF">GCM10008096_26590</name>
</gene>
<name>A0ABQ3GKT3_9MICC</name>
<keyword evidence="2" id="KW-1185">Reference proteome</keyword>
<comment type="caution">
    <text evidence="1">The sequence shown here is derived from an EMBL/GenBank/DDBJ whole genome shotgun (WGS) entry which is preliminary data.</text>
</comment>
<sequence>MGPPNASGFPARARKLGRAGQALGRRVADRVTDRATHLALRAATPTWRESIPQRAWPRLGTRDHRAVPDVDDPASYFLPLAQPWRLGPVLRPDARNNAVLVLASDAKAPEIPAIGLPRLYVVVSVDGTRIPAPAPLPRGSRVLYAAQPDAGQYLALLNSCAAVWAPESADEQTFAPWILGSRLAGVPVRRVNRRTRLEPVHRYHDEPGYGGGLWGAERRRTRLSALRELDALQGGPGASLGYPSSDASGESRLQVRESRRILLAGHDLKFTHEIVAALESAGHQVLVDQWEGHNRHQTDRSRGLAAEVDVVWCEWALGNSVWFTRNLPATTRVVTRFHLQELTTSFPRHISFEGDRHMIFVGEHIRREANRHFGWARMKSSTITNAVKVPAQSVLGDPHKIGMVGVTPARKGLSTGLDVLEELRVIDPAYELHLKGHRPTDYAWFRERSTEQDYFQEQYRRIERSQLLRGAVHWDGYSADLDPWYAGIGIALSTSDFESFHFTLPDGAVRGAAPRSIAWPGSDLLYPQQWLEADASGVAESILSLRDPDNHAAAVAEADDYCRKRYGTDVVVEQFVRTLLGPTH</sequence>
<evidence type="ECO:0000313" key="1">
    <source>
        <dbReference type="EMBL" id="GHD11804.1"/>
    </source>
</evidence>
<evidence type="ECO:0000313" key="2">
    <source>
        <dbReference type="Proteomes" id="UP000642819"/>
    </source>
</evidence>
<accession>A0ABQ3GKT3</accession>
<organism evidence="1 2">
    <name type="scientific">Zhihengliuella salsuginis</name>
    <dbReference type="NCBI Taxonomy" id="578222"/>
    <lineage>
        <taxon>Bacteria</taxon>
        <taxon>Bacillati</taxon>
        <taxon>Actinomycetota</taxon>
        <taxon>Actinomycetes</taxon>
        <taxon>Micrococcales</taxon>
        <taxon>Micrococcaceae</taxon>
        <taxon>Zhihengliuella</taxon>
    </lineage>
</organism>
<proteinExistence type="predicted"/>
<dbReference type="Proteomes" id="UP000642819">
    <property type="component" value="Unassembled WGS sequence"/>
</dbReference>